<dbReference type="EMBL" id="BARU01042078">
    <property type="protein sequence ID" value="GAH80963.1"/>
    <property type="molecule type" value="Genomic_DNA"/>
</dbReference>
<evidence type="ECO:0000313" key="1">
    <source>
        <dbReference type="EMBL" id="GAH80963.1"/>
    </source>
</evidence>
<sequence length="46" mass="5095">MTAEKVGYKVFDSTTSYDVEQGTTTAVEGIVMIKTSYFISAYSFNI</sequence>
<dbReference type="AlphaFoldDB" id="X1KFY3"/>
<comment type="caution">
    <text evidence="1">The sequence shown here is derived from an EMBL/GenBank/DDBJ whole genome shotgun (WGS) entry which is preliminary data.</text>
</comment>
<proteinExistence type="predicted"/>
<organism evidence="1">
    <name type="scientific">marine sediment metagenome</name>
    <dbReference type="NCBI Taxonomy" id="412755"/>
    <lineage>
        <taxon>unclassified sequences</taxon>
        <taxon>metagenomes</taxon>
        <taxon>ecological metagenomes</taxon>
    </lineage>
</organism>
<accession>X1KFY3</accession>
<name>X1KFY3_9ZZZZ</name>
<reference evidence="1" key="1">
    <citation type="journal article" date="2014" name="Front. Microbiol.">
        <title>High frequency of phylogenetically diverse reductive dehalogenase-homologous genes in deep subseafloor sedimentary metagenomes.</title>
        <authorList>
            <person name="Kawai M."/>
            <person name="Futagami T."/>
            <person name="Toyoda A."/>
            <person name="Takaki Y."/>
            <person name="Nishi S."/>
            <person name="Hori S."/>
            <person name="Arai W."/>
            <person name="Tsubouchi T."/>
            <person name="Morono Y."/>
            <person name="Uchiyama I."/>
            <person name="Ito T."/>
            <person name="Fujiyama A."/>
            <person name="Inagaki F."/>
            <person name="Takami H."/>
        </authorList>
    </citation>
    <scope>NUCLEOTIDE SEQUENCE</scope>
    <source>
        <strain evidence="1">Expedition CK06-06</strain>
    </source>
</reference>
<protein>
    <submittedName>
        <fullName evidence="1">Uncharacterized protein</fullName>
    </submittedName>
</protein>
<gene>
    <name evidence="1" type="ORF">S03H2_64728</name>
</gene>
<feature type="non-terminal residue" evidence="1">
    <location>
        <position position="46"/>
    </location>
</feature>